<dbReference type="InterPro" id="IPR010985">
    <property type="entry name" value="Ribbon_hlx_hlx"/>
</dbReference>
<reference evidence="3" key="1">
    <citation type="submission" date="2016-11" db="EMBL/GenBank/DDBJ databases">
        <authorList>
            <person name="Varghese N."/>
            <person name="Submissions S."/>
        </authorList>
    </citation>
    <scope>NUCLEOTIDE SEQUENCE [LARGE SCALE GENOMIC DNA]</scope>
    <source>
        <strain evidence="3">DSM 100564</strain>
    </source>
</reference>
<feature type="domain" description="Arc-like DNA binding" evidence="1">
    <location>
        <begin position="37"/>
        <end position="75"/>
    </location>
</feature>
<organism evidence="2 3">
    <name type="scientific">Shimia gijangensis</name>
    <dbReference type="NCBI Taxonomy" id="1470563"/>
    <lineage>
        <taxon>Bacteria</taxon>
        <taxon>Pseudomonadati</taxon>
        <taxon>Pseudomonadota</taxon>
        <taxon>Alphaproteobacteria</taxon>
        <taxon>Rhodobacterales</taxon>
        <taxon>Roseobacteraceae</taxon>
    </lineage>
</organism>
<dbReference type="Pfam" id="PF03869">
    <property type="entry name" value="Arc"/>
    <property type="match status" value="1"/>
</dbReference>
<dbReference type="GO" id="GO:0006355">
    <property type="term" value="P:regulation of DNA-templated transcription"/>
    <property type="evidence" value="ECO:0007669"/>
    <property type="project" value="InterPro"/>
</dbReference>
<proteinExistence type="predicted"/>
<accession>A0A1M6QQ91</accession>
<gene>
    <name evidence="2" type="ORF">SAMN05444000_12264</name>
</gene>
<keyword evidence="3" id="KW-1185">Reference proteome</keyword>
<dbReference type="STRING" id="1470563.SAMN05444000_12264"/>
<dbReference type="GO" id="GO:0003677">
    <property type="term" value="F:DNA binding"/>
    <property type="evidence" value="ECO:0007669"/>
    <property type="project" value="InterPro"/>
</dbReference>
<evidence type="ECO:0000313" key="2">
    <source>
        <dbReference type="EMBL" id="SHK22197.1"/>
    </source>
</evidence>
<dbReference type="RefSeq" id="WP_083599375.1">
    <property type="nucleotide sequence ID" value="NZ_FQZQ01000022.1"/>
</dbReference>
<dbReference type="InterPro" id="IPR005569">
    <property type="entry name" value="Arc_DNA-bd_dom"/>
</dbReference>
<dbReference type="SUPFAM" id="SSF47598">
    <property type="entry name" value="Ribbon-helix-helix"/>
    <property type="match status" value="1"/>
</dbReference>
<dbReference type="EMBL" id="FQZQ01000022">
    <property type="protein sequence ID" value="SHK22197.1"/>
    <property type="molecule type" value="Genomic_DNA"/>
</dbReference>
<dbReference type="Proteomes" id="UP000183982">
    <property type="component" value="Unassembled WGS sequence"/>
</dbReference>
<evidence type="ECO:0000313" key="3">
    <source>
        <dbReference type="Proteomes" id="UP000183982"/>
    </source>
</evidence>
<evidence type="ECO:0000259" key="1">
    <source>
        <dbReference type="Pfam" id="PF03869"/>
    </source>
</evidence>
<dbReference type="AlphaFoldDB" id="A0A1M6QQ91"/>
<dbReference type="Gene3D" id="1.10.1220.10">
    <property type="entry name" value="Met repressor-like"/>
    <property type="match status" value="1"/>
</dbReference>
<sequence length="121" mass="13739">MESASFDGVHIWYIYCTYCIKDIFRPNGYMPSETRVQYKFMIPTELKEQLEQAAALNNRSLSGEITARLEQTFSVGKRLSDLEQDTQSVDSLIGDLFDRLGDLEGRVGDLESRGSLEFDGN</sequence>
<name>A0A1M6QQ91_9RHOB</name>
<protein>
    <submittedName>
        <fullName evidence="2">Arc-like DNA binding domain-containing protein</fullName>
    </submittedName>
</protein>
<dbReference type="InterPro" id="IPR013321">
    <property type="entry name" value="Arc_rbn_hlx_hlx"/>
</dbReference>